<dbReference type="GO" id="GO:0005811">
    <property type="term" value="C:lipid droplet"/>
    <property type="evidence" value="ECO:0007669"/>
    <property type="project" value="TreeGrafter"/>
</dbReference>
<dbReference type="AlphaFoldDB" id="A0A016UAT5"/>
<dbReference type="Gene3D" id="3.40.50.720">
    <property type="entry name" value="NAD(P)-binding Rossmann-like Domain"/>
    <property type="match status" value="1"/>
</dbReference>
<comment type="caution">
    <text evidence="1">The sequence shown here is derived from an EMBL/GenBank/DDBJ whole genome shotgun (WGS) entry which is preliminary data.</text>
</comment>
<reference evidence="2" key="1">
    <citation type="journal article" date="2015" name="Nat. Genet.">
        <title>The genome and transcriptome of the zoonotic hookworm Ancylostoma ceylanicum identify infection-specific gene families.</title>
        <authorList>
            <person name="Schwarz E.M."/>
            <person name="Hu Y."/>
            <person name="Antoshechkin I."/>
            <person name="Miller M.M."/>
            <person name="Sternberg P.W."/>
            <person name="Aroian R.V."/>
        </authorList>
    </citation>
    <scope>NUCLEOTIDE SEQUENCE</scope>
    <source>
        <strain evidence="2">HY135</strain>
    </source>
</reference>
<dbReference type="InterPro" id="IPR036291">
    <property type="entry name" value="NAD(P)-bd_dom_sf"/>
</dbReference>
<sequence length="156" mass="17301">MPQYNNRYASFPPVMNYPLYLLKYLPETQCNSPSKTLAPILFKHAELLRQHEVAICRKNPTMIDQVVETLVVIAKCVVMTLVASVKALLPMGVLPRKSVKGETVLITGSGSGLGRGMAIEFAKLGSKIVLWDINEKGNMETKKMLDDLKAVVLKLE</sequence>
<name>A0A016UAT5_9BILA</name>
<keyword evidence="2" id="KW-1185">Reference proteome</keyword>
<protein>
    <submittedName>
        <fullName evidence="1">Uncharacterized protein</fullName>
    </submittedName>
</protein>
<dbReference type="PANTHER" id="PTHR24322">
    <property type="entry name" value="PKSB"/>
    <property type="match status" value="1"/>
</dbReference>
<dbReference type="OrthoDB" id="10253736at2759"/>
<dbReference type="STRING" id="53326.A0A016UAT5"/>
<dbReference type="EMBL" id="JARK01001386">
    <property type="protein sequence ID" value="EYC11713.1"/>
    <property type="molecule type" value="Genomic_DNA"/>
</dbReference>
<dbReference type="PANTHER" id="PTHR24322:SF742">
    <property type="entry name" value="PROTEIN DHS-3"/>
    <property type="match status" value="1"/>
</dbReference>
<evidence type="ECO:0000313" key="2">
    <source>
        <dbReference type="Proteomes" id="UP000024635"/>
    </source>
</evidence>
<evidence type="ECO:0000313" key="1">
    <source>
        <dbReference type="EMBL" id="EYC11713.1"/>
    </source>
</evidence>
<dbReference type="Pfam" id="PF00106">
    <property type="entry name" value="adh_short"/>
    <property type="match status" value="1"/>
</dbReference>
<dbReference type="GO" id="GO:0016616">
    <property type="term" value="F:oxidoreductase activity, acting on the CH-OH group of donors, NAD or NADP as acceptor"/>
    <property type="evidence" value="ECO:0007669"/>
    <property type="project" value="TreeGrafter"/>
</dbReference>
<gene>
    <name evidence="1" type="primary">Acey_s0050.g2060</name>
    <name evidence="1" type="ORF">Y032_0050g2060</name>
</gene>
<dbReference type="Proteomes" id="UP000024635">
    <property type="component" value="Unassembled WGS sequence"/>
</dbReference>
<proteinExistence type="predicted"/>
<dbReference type="SUPFAM" id="SSF51735">
    <property type="entry name" value="NAD(P)-binding Rossmann-fold domains"/>
    <property type="match status" value="1"/>
</dbReference>
<dbReference type="InterPro" id="IPR002347">
    <property type="entry name" value="SDR_fam"/>
</dbReference>
<organism evidence="1 2">
    <name type="scientific">Ancylostoma ceylanicum</name>
    <dbReference type="NCBI Taxonomy" id="53326"/>
    <lineage>
        <taxon>Eukaryota</taxon>
        <taxon>Metazoa</taxon>
        <taxon>Ecdysozoa</taxon>
        <taxon>Nematoda</taxon>
        <taxon>Chromadorea</taxon>
        <taxon>Rhabditida</taxon>
        <taxon>Rhabditina</taxon>
        <taxon>Rhabditomorpha</taxon>
        <taxon>Strongyloidea</taxon>
        <taxon>Ancylostomatidae</taxon>
        <taxon>Ancylostomatinae</taxon>
        <taxon>Ancylostoma</taxon>
    </lineage>
</organism>
<accession>A0A016UAT5</accession>